<comment type="caution">
    <text evidence="2">The sequence shown here is derived from an EMBL/GenBank/DDBJ whole genome shotgun (WGS) entry which is preliminary data.</text>
</comment>
<accession>A0A7J9AC06</accession>
<organism evidence="2 3">
    <name type="scientific">Gossypium laxum</name>
    <dbReference type="NCBI Taxonomy" id="34288"/>
    <lineage>
        <taxon>Eukaryota</taxon>
        <taxon>Viridiplantae</taxon>
        <taxon>Streptophyta</taxon>
        <taxon>Embryophyta</taxon>
        <taxon>Tracheophyta</taxon>
        <taxon>Spermatophyta</taxon>
        <taxon>Magnoliopsida</taxon>
        <taxon>eudicotyledons</taxon>
        <taxon>Gunneridae</taxon>
        <taxon>Pentapetalae</taxon>
        <taxon>rosids</taxon>
        <taxon>malvids</taxon>
        <taxon>Malvales</taxon>
        <taxon>Malvaceae</taxon>
        <taxon>Malvoideae</taxon>
        <taxon>Gossypium</taxon>
    </lineage>
</organism>
<gene>
    <name evidence="2" type="ORF">Golax_009114</name>
</gene>
<name>A0A7J9AC06_9ROSI</name>
<dbReference type="Proteomes" id="UP000593574">
    <property type="component" value="Unassembled WGS sequence"/>
</dbReference>
<proteinExistence type="predicted"/>
<sequence>MVSGVRIPPRPQPTQKGRTFPSKSRKIM</sequence>
<feature type="non-terminal residue" evidence="2">
    <location>
        <position position="28"/>
    </location>
</feature>
<evidence type="ECO:0000256" key="1">
    <source>
        <dbReference type="SAM" id="MobiDB-lite"/>
    </source>
</evidence>
<reference evidence="2 3" key="1">
    <citation type="journal article" date="2019" name="Genome Biol. Evol.">
        <title>Insights into the evolution of the New World diploid cottons (Gossypium, subgenus Houzingenia) based on genome sequencing.</title>
        <authorList>
            <person name="Grover C.E."/>
            <person name="Arick M.A. 2nd"/>
            <person name="Thrash A."/>
            <person name="Conover J.L."/>
            <person name="Sanders W.S."/>
            <person name="Peterson D.G."/>
            <person name="Frelichowski J.E."/>
            <person name="Scheffler J.A."/>
            <person name="Scheffler B.E."/>
            <person name="Wendel J.F."/>
        </authorList>
    </citation>
    <scope>NUCLEOTIDE SEQUENCE [LARGE SCALE GENOMIC DNA]</scope>
    <source>
        <strain evidence="2">4</strain>
        <tissue evidence="2">Leaf</tissue>
    </source>
</reference>
<evidence type="ECO:0000313" key="3">
    <source>
        <dbReference type="Proteomes" id="UP000593574"/>
    </source>
</evidence>
<dbReference type="AlphaFoldDB" id="A0A7J9AC06"/>
<dbReference type="EMBL" id="JABEZV010000009">
    <property type="protein sequence ID" value="MBA0721591.1"/>
    <property type="molecule type" value="Genomic_DNA"/>
</dbReference>
<evidence type="ECO:0000313" key="2">
    <source>
        <dbReference type="EMBL" id="MBA0721591.1"/>
    </source>
</evidence>
<feature type="region of interest" description="Disordered" evidence="1">
    <location>
        <begin position="1"/>
        <end position="28"/>
    </location>
</feature>
<keyword evidence="3" id="KW-1185">Reference proteome</keyword>
<protein>
    <submittedName>
        <fullName evidence="2">Uncharacterized protein</fullName>
    </submittedName>
</protein>